<dbReference type="InterPro" id="IPR012910">
    <property type="entry name" value="Plug_dom"/>
</dbReference>
<keyword evidence="10" id="KW-0732">Signal</keyword>
<evidence type="ECO:0000256" key="8">
    <source>
        <dbReference type="PROSITE-ProRule" id="PRU01360"/>
    </source>
</evidence>
<dbReference type="RefSeq" id="WP_084841590.1">
    <property type="nucleotide sequence ID" value="NZ_ARYN01000008.1"/>
</dbReference>
<evidence type="ECO:0000256" key="4">
    <source>
        <dbReference type="ARBA" id="ARBA00022692"/>
    </source>
</evidence>
<evidence type="ECO:0000259" key="11">
    <source>
        <dbReference type="Pfam" id="PF00593"/>
    </source>
</evidence>
<dbReference type="SUPFAM" id="SSF56935">
    <property type="entry name" value="Porins"/>
    <property type="match status" value="1"/>
</dbReference>
<sequence length="1027" mass="111244">MKQGLLRISLFLLAVFSFSFAKAQTVSGTVTDGSMPIPGVNILVKGTSNGTTTDFDGNFTLNDVASDATLVFSFVGFAQQEVKVNGRSTINVTMSEDAAALSEVVVIGYGSTTVKDATGAVATVSAEDFNQGVISSPEELIQGKTAGLQITTTSGEPGGGVNIRIRGTSSVRGGNNPLFVVDGVPLAGNEVSSGGDDVGFGSSSAKNPLNFLNPADIESMSVLKDASATAIYGSRGANGVVIITTKSGRGSKGRLDYGTTLSLASPANEYDLLDRDEYLAAVSDLGGDLAVLDQGGNTDFQDEITRTAFSQIHNLSYADSYNSGNYRASLSYADQEGIVENSALERLSGRFNITQRLFNDKLKLNLQSTLSRVNDTRAPISNNAGFQGDLLGSAYQANPTFPADPDFQPLGSIINPLALLKFTSDESETDRVLLNFSVDYEIFEGLDAKLNLGYDTSESNREAAVSGGLTGIQSGVPGNGRGNLNQVEATNRLVEFTLNYQKMFENSKFEALVGYSFQDFERKGYNVSGFGFQSEDLGAMTSSLSAANNILRNNISGSYQQYGYDPNGFFVTRLFPNIATEDLTSPSGIGPTSVAYDSFNTTDELQSYFARVNYELAGKYLFTATVRADGSTRFGGNNKYGVFPSGAFAWQLAEEDFIPDTFSTLKLRLGYGITGNQEIPYNQYTVRERYAGFGIQDNGNINRPGVTQVSFANPDLQWEETSQTNLGLDFGFMQDRLSGSLDFYYKNTTDLLIQVFSAQPSPQPFVYQNLDAHVINKGVEFAIDYNIVDNDDWFWNFGFNIAYNDNMVEDYAGQNRTGEINGQGLTGAFAQLLAGGQPLFSYYLREFGGFDASGQSIYPDGDVQKFIGKSALPTTNVGISTRAEYKNWDLSIFMAGQYGHYLYNNTENAFFTKGALNNGRNVTRDVVNNGEAASNAPDVSTRFLEKGDFLRMQNATLGYNFDLNEGSMFNTLRLYLNGQNLFVITDYSGLDPEVDTNKALNGIPSAGIDYTAYPKPRTFTFGLNVSF</sequence>
<feature type="chain" id="PRO_5012417706" evidence="10">
    <location>
        <begin position="24"/>
        <end position="1027"/>
    </location>
</feature>
<evidence type="ECO:0000256" key="5">
    <source>
        <dbReference type="ARBA" id="ARBA00023077"/>
    </source>
</evidence>
<dbReference type="OrthoDB" id="9768177at2"/>
<dbReference type="EMBL" id="ARYN01000008">
    <property type="protein sequence ID" value="ORL45583.1"/>
    <property type="molecule type" value="Genomic_DNA"/>
</dbReference>
<dbReference type="Pfam" id="PF13715">
    <property type="entry name" value="CarbopepD_reg_2"/>
    <property type="match status" value="1"/>
</dbReference>
<dbReference type="NCBIfam" id="TIGR04056">
    <property type="entry name" value="OMP_RagA_SusC"/>
    <property type="match status" value="1"/>
</dbReference>
<evidence type="ECO:0000256" key="7">
    <source>
        <dbReference type="ARBA" id="ARBA00023237"/>
    </source>
</evidence>
<evidence type="ECO:0000256" key="3">
    <source>
        <dbReference type="ARBA" id="ARBA00022452"/>
    </source>
</evidence>
<dbReference type="Gene3D" id="2.60.40.1120">
    <property type="entry name" value="Carboxypeptidase-like, regulatory domain"/>
    <property type="match status" value="1"/>
</dbReference>
<protein>
    <submittedName>
        <fullName evidence="13">TonB-dependent outer membrane receptor</fullName>
    </submittedName>
</protein>
<evidence type="ECO:0000256" key="2">
    <source>
        <dbReference type="ARBA" id="ARBA00022448"/>
    </source>
</evidence>
<dbReference type="Pfam" id="PF00593">
    <property type="entry name" value="TonB_dep_Rec_b-barrel"/>
    <property type="match status" value="1"/>
</dbReference>
<evidence type="ECO:0000256" key="1">
    <source>
        <dbReference type="ARBA" id="ARBA00004571"/>
    </source>
</evidence>
<dbReference type="Proteomes" id="UP000192746">
    <property type="component" value="Unassembled WGS sequence"/>
</dbReference>
<keyword evidence="6 8" id="KW-0472">Membrane</keyword>
<dbReference type="Pfam" id="PF07715">
    <property type="entry name" value="Plug"/>
    <property type="match status" value="1"/>
</dbReference>
<dbReference type="InterPro" id="IPR000531">
    <property type="entry name" value="Beta-barrel_TonB"/>
</dbReference>
<dbReference type="STRING" id="1185767.IIF7_10238"/>
<dbReference type="InterPro" id="IPR036942">
    <property type="entry name" value="Beta-barrel_TonB_sf"/>
</dbReference>
<dbReference type="InterPro" id="IPR039426">
    <property type="entry name" value="TonB-dep_rcpt-like"/>
</dbReference>
<organism evidence="13 14">
    <name type="scientific">Zunongwangia atlantica 22II14-10F7</name>
    <dbReference type="NCBI Taxonomy" id="1185767"/>
    <lineage>
        <taxon>Bacteria</taxon>
        <taxon>Pseudomonadati</taxon>
        <taxon>Bacteroidota</taxon>
        <taxon>Flavobacteriia</taxon>
        <taxon>Flavobacteriales</taxon>
        <taxon>Flavobacteriaceae</taxon>
        <taxon>Zunongwangia</taxon>
    </lineage>
</organism>
<feature type="domain" description="TonB-dependent receptor plug" evidence="12">
    <location>
        <begin position="114"/>
        <end position="240"/>
    </location>
</feature>
<keyword evidence="4 8" id="KW-0812">Transmembrane</keyword>
<comment type="subcellular location">
    <subcellularLocation>
        <location evidence="1 8">Cell outer membrane</location>
        <topology evidence="1 8">Multi-pass membrane protein</topology>
    </subcellularLocation>
</comment>
<evidence type="ECO:0000256" key="9">
    <source>
        <dbReference type="RuleBase" id="RU003357"/>
    </source>
</evidence>
<name>A0A1Y1T554_9FLAO</name>
<dbReference type="InterPro" id="IPR023997">
    <property type="entry name" value="TonB-dep_OMP_SusC/RagA_CS"/>
</dbReference>
<keyword evidence="7 8" id="KW-0998">Cell outer membrane</keyword>
<reference evidence="13 14" key="1">
    <citation type="submission" date="2013-04" db="EMBL/GenBank/DDBJ databases">
        <title>Zunongwangia sp. 22II14-10F7 Genome Sequencing.</title>
        <authorList>
            <person name="Lai Q."/>
            <person name="Shao Z."/>
        </authorList>
    </citation>
    <scope>NUCLEOTIDE SEQUENCE [LARGE SCALE GENOMIC DNA]</scope>
    <source>
        <strain evidence="13 14">22II14-10F7</strain>
    </source>
</reference>
<comment type="similarity">
    <text evidence="8 9">Belongs to the TonB-dependent receptor family.</text>
</comment>
<dbReference type="PROSITE" id="PS52016">
    <property type="entry name" value="TONB_DEPENDENT_REC_3"/>
    <property type="match status" value="1"/>
</dbReference>
<dbReference type="InterPro" id="IPR008969">
    <property type="entry name" value="CarboxyPept-like_regulatory"/>
</dbReference>
<dbReference type="AlphaFoldDB" id="A0A1Y1T554"/>
<keyword evidence="3 8" id="KW-1134">Transmembrane beta strand</keyword>
<evidence type="ECO:0000256" key="6">
    <source>
        <dbReference type="ARBA" id="ARBA00023136"/>
    </source>
</evidence>
<dbReference type="Gene3D" id="2.170.130.10">
    <property type="entry name" value="TonB-dependent receptor, plug domain"/>
    <property type="match status" value="1"/>
</dbReference>
<evidence type="ECO:0000259" key="12">
    <source>
        <dbReference type="Pfam" id="PF07715"/>
    </source>
</evidence>
<dbReference type="GO" id="GO:0009279">
    <property type="term" value="C:cell outer membrane"/>
    <property type="evidence" value="ECO:0007669"/>
    <property type="project" value="UniProtKB-SubCell"/>
</dbReference>
<evidence type="ECO:0000256" key="10">
    <source>
        <dbReference type="SAM" id="SignalP"/>
    </source>
</evidence>
<dbReference type="SUPFAM" id="SSF49464">
    <property type="entry name" value="Carboxypeptidase regulatory domain-like"/>
    <property type="match status" value="1"/>
</dbReference>
<evidence type="ECO:0000313" key="14">
    <source>
        <dbReference type="Proteomes" id="UP000192746"/>
    </source>
</evidence>
<comment type="caution">
    <text evidence="13">The sequence shown here is derived from an EMBL/GenBank/DDBJ whole genome shotgun (WGS) entry which is preliminary data.</text>
</comment>
<keyword evidence="5 9" id="KW-0798">TonB box</keyword>
<evidence type="ECO:0000313" key="13">
    <source>
        <dbReference type="EMBL" id="ORL45583.1"/>
    </source>
</evidence>
<proteinExistence type="inferred from homology"/>
<dbReference type="InterPro" id="IPR023996">
    <property type="entry name" value="TonB-dep_OMP_SusC/RagA"/>
</dbReference>
<dbReference type="Gene3D" id="2.40.170.20">
    <property type="entry name" value="TonB-dependent receptor, beta-barrel domain"/>
    <property type="match status" value="1"/>
</dbReference>
<dbReference type="InterPro" id="IPR037066">
    <property type="entry name" value="Plug_dom_sf"/>
</dbReference>
<dbReference type="NCBIfam" id="TIGR04057">
    <property type="entry name" value="SusC_RagA_signa"/>
    <property type="match status" value="1"/>
</dbReference>
<feature type="signal peptide" evidence="10">
    <location>
        <begin position="1"/>
        <end position="23"/>
    </location>
</feature>
<feature type="domain" description="TonB-dependent receptor-like beta-barrel" evidence="11">
    <location>
        <begin position="450"/>
        <end position="981"/>
    </location>
</feature>
<keyword evidence="2 8" id="KW-0813">Transport</keyword>
<gene>
    <name evidence="13" type="ORF">IIF7_10238</name>
</gene>
<keyword evidence="13" id="KW-0675">Receptor</keyword>
<accession>A0A1Y1T554</accession>
<keyword evidence="14" id="KW-1185">Reference proteome</keyword>